<dbReference type="Pfam" id="PF17820">
    <property type="entry name" value="PDZ_6"/>
    <property type="match status" value="1"/>
</dbReference>
<dbReference type="GO" id="GO:0004222">
    <property type="term" value="F:metalloendopeptidase activity"/>
    <property type="evidence" value="ECO:0007669"/>
    <property type="project" value="InterPro"/>
</dbReference>
<gene>
    <name evidence="13" type="ORF">SAMN05421759_103277</name>
</gene>
<dbReference type="Gene3D" id="2.30.42.10">
    <property type="match status" value="1"/>
</dbReference>
<evidence type="ECO:0000256" key="3">
    <source>
        <dbReference type="ARBA" id="ARBA00007931"/>
    </source>
</evidence>
<dbReference type="EMBL" id="FTOQ01000003">
    <property type="protein sequence ID" value="SIS78887.1"/>
    <property type="molecule type" value="Genomic_DNA"/>
</dbReference>
<feature type="transmembrane region" description="Helical" evidence="11">
    <location>
        <begin position="420"/>
        <end position="441"/>
    </location>
</feature>
<evidence type="ECO:0000256" key="11">
    <source>
        <dbReference type="RuleBase" id="RU362031"/>
    </source>
</evidence>
<keyword evidence="5 11" id="KW-0812">Transmembrane</keyword>
<name>A0A1N7LYJ0_9RHOB</name>
<dbReference type="InterPro" id="IPR036034">
    <property type="entry name" value="PDZ_sf"/>
</dbReference>
<dbReference type="Proteomes" id="UP000186684">
    <property type="component" value="Unassembled WGS sequence"/>
</dbReference>
<evidence type="ECO:0000256" key="5">
    <source>
        <dbReference type="ARBA" id="ARBA00022692"/>
    </source>
</evidence>
<dbReference type="GO" id="GO:0046872">
    <property type="term" value="F:metal ion binding"/>
    <property type="evidence" value="ECO:0007669"/>
    <property type="project" value="UniProtKB-KW"/>
</dbReference>
<evidence type="ECO:0000313" key="14">
    <source>
        <dbReference type="Proteomes" id="UP000186684"/>
    </source>
</evidence>
<keyword evidence="7 11" id="KW-0862">Zinc</keyword>
<evidence type="ECO:0000256" key="4">
    <source>
        <dbReference type="ARBA" id="ARBA00022670"/>
    </source>
</evidence>
<evidence type="ECO:0000256" key="1">
    <source>
        <dbReference type="ARBA" id="ARBA00001947"/>
    </source>
</evidence>
<dbReference type="CDD" id="cd23081">
    <property type="entry name" value="cpPDZ_EcRseP-like"/>
    <property type="match status" value="1"/>
</dbReference>
<keyword evidence="9 11" id="KW-0482">Metalloprotease</keyword>
<protein>
    <recommendedName>
        <fullName evidence="11">Zinc metalloprotease</fullName>
        <ecNumber evidence="11">3.4.24.-</ecNumber>
    </recommendedName>
</protein>
<comment type="similarity">
    <text evidence="3 11">Belongs to the peptidase M50B family.</text>
</comment>
<dbReference type="OrthoDB" id="9782003at2"/>
<dbReference type="STRING" id="633194.SAMN05421759_103277"/>
<dbReference type="PANTHER" id="PTHR42837">
    <property type="entry name" value="REGULATOR OF SIGMA-E PROTEASE RSEP"/>
    <property type="match status" value="1"/>
</dbReference>
<dbReference type="CDD" id="cd06163">
    <property type="entry name" value="S2P-M50_PDZ_RseP-like"/>
    <property type="match status" value="1"/>
</dbReference>
<evidence type="ECO:0000256" key="8">
    <source>
        <dbReference type="ARBA" id="ARBA00022989"/>
    </source>
</evidence>
<evidence type="ECO:0000313" key="13">
    <source>
        <dbReference type="EMBL" id="SIS78887.1"/>
    </source>
</evidence>
<evidence type="ECO:0000256" key="2">
    <source>
        <dbReference type="ARBA" id="ARBA00004141"/>
    </source>
</evidence>
<dbReference type="InterPro" id="IPR041489">
    <property type="entry name" value="PDZ_6"/>
</dbReference>
<dbReference type="GO" id="GO:0006508">
    <property type="term" value="P:proteolysis"/>
    <property type="evidence" value="ECO:0007669"/>
    <property type="project" value="UniProtKB-KW"/>
</dbReference>
<dbReference type="EC" id="3.4.24.-" evidence="11"/>
<dbReference type="AlphaFoldDB" id="A0A1N7LYJ0"/>
<dbReference type="PANTHER" id="PTHR42837:SF2">
    <property type="entry name" value="MEMBRANE METALLOPROTEASE ARASP2, CHLOROPLASTIC-RELATED"/>
    <property type="match status" value="1"/>
</dbReference>
<keyword evidence="10 11" id="KW-0472">Membrane</keyword>
<keyword evidence="8 11" id="KW-1133">Transmembrane helix</keyword>
<evidence type="ECO:0000256" key="6">
    <source>
        <dbReference type="ARBA" id="ARBA00022801"/>
    </source>
</evidence>
<dbReference type="Pfam" id="PF02163">
    <property type="entry name" value="Peptidase_M50"/>
    <property type="match status" value="1"/>
</dbReference>
<evidence type="ECO:0000256" key="9">
    <source>
        <dbReference type="ARBA" id="ARBA00023049"/>
    </source>
</evidence>
<dbReference type="SMART" id="SM00228">
    <property type="entry name" value="PDZ"/>
    <property type="match status" value="1"/>
</dbReference>
<dbReference type="InterPro" id="IPR001478">
    <property type="entry name" value="PDZ"/>
</dbReference>
<comment type="cofactor">
    <cofactor evidence="1 11">
        <name>Zn(2+)</name>
        <dbReference type="ChEBI" id="CHEBI:29105"/>
    </cofactor>
</comment>
<proteinExistence type="inferred from homology"/>
<keyword evidence="14" id="KW-1185">Reference proteome</keyword>
<feature type="domain" description="PDZ" evidence="12">
    <location>
        <begin position="197"/>
        <end position="276"/>
    </location>
</feature>
<evidence type="ECO:0000256" key="10">
    <source>
        <dbReference type="ARBA" id="ARBA00023136"/>
    </source>
</evidence>
<feature type="transmembrane region" description="Helical" evidence="11">
    <location>
        <begin position="12"/>
        <end position="30"/>
    </location>
</feature>
<feature type="transmembrane region" description="Helical" evidence="11">
    <location>
        <begin position="376"/>
        <end position="408"/>
    </location>
</feature>
<dbReference type="InterPro" id="IPR004387">
    <property type="entry name" value="Pept_M50_Zn"/>
</dbReference>
<keyword evidence="6 11" id="KW-0378">Hydrolase</keyword>
<reference evidence="14" key="1">
    <citation type="submission" date="2017-01" db="EMBL/GenBank/DDBJ databases">
        <authorList>
            <person name="Varghese N."/>
            <person name="Submissions S."/>
        </authorList>
    </citation>
    <scope>NUCLEOTIDE SEQUENCE [LARGE SCALE GENOMIC DNA]</scope>
    <source>
        <strain evidence="14">DSM 29430</strain>
    </source>
</reference>
<accession>A0A1N7LYJ0</accession>
<sequence>MDFVSLIPQFGGLLWTLLAFVVALSIIVAIHEYGHYIVGRWSGIHADVFSLGFGPVIYSRHDKRGTKWQIALFPLGGYVKFKGDSNASGGKDEAAMNALPEAERRRTMNGAPLWARAATVAAGPVFNFVLSILVFTAIFMARGTVSEPITVGELRDLPIAQELRVGDEIVAIEGTAPPGFDEAEAFDAFLDALPEHESLDYTVLRDGAETVVAGPYVYPPIATQVVPRSAADDAGFRPGDVIRTIDGAPIFAFDQLRERVEGSDGASLDLTIWRDGEIVETTLTPRRTDEPQPDNSFRTVYRIGIVGGLFFEPATETPGVIDAFTSGVSQTGAIIQGSISGMWHMITGAISTCNLSGPIGIAETSGAMASQGTTNFIWFIAVLSTAVGLLNLFPIPVLDGGHLCFYAYEAVRGKPPSDRALRVLMSVGLVVILSVMVLGLTNDLFCP</sequence>
<keyword evidence="11" id="KW-0479">Metal-binding</keyword>
<dbReference type="InterPro" id="IPR008915">
    <property type="entry name" value="Peptidase_M50"/>
</dbReference>
<keyword evidence="4 13" id="KW-0645">Protease</keyword>
<comment type="subcellular location">
    <subcellularLocation>
        <location evidence="2">Membrane</location>
        <topology evidence="2">Multi-pass membrane protein</topology>
    </subcellularLocation>
</comment>
<dbReference type="NCBIfam" id="TIGR00054">
    <property type="entry name" value="RIP metalloprotease RseP"/>
    <property type="match status" value="1"/>
</dbReference>
<organism evidence="13 14">
    <name type="scientific">Roseivivax lentus</name>
    <dbReference type="NCBI Taxonomy" id="633194"/>
    <lineage>
        <taxon>Bacteria</taxon>
        <taxon>Pseudomonadati</taxon>
        <taxon>Pseudomonadota</taxon>
        <taxon>Alphaproteobacteria</taxon>
        <taxon>Rhodobacterales</taxon>
        <taxon>Roseobacteraceae</taxon>
        <taxon>Roseivivax</taxon>
    </lineage>
</organism>
<evidence type="ECO:0000256" key="7">
    <source>
        <dbReference type="ARBA" id="ARBA00022833"/>
    </source>
</evidence>
<evidence type="ECO:0000259" key="12">
    <source>
        <dbReference type="SMART" id="SM00228"/>
    </source>
</evidence>
<dbReference type="RefSeq" id="WP_076446945.1">
    <property type="nucleotide sequence ID" value="NZ_FTOQ01000003.1"/>
</dbReference>
<feature type="transmembrane region" description="Helical" evidence="11">
    <location>
        <begin position="113"/>
        <end position="140"/>
    </location>
</feature>
<dbReference type="GO" id="GO:0016020">
    <property type="term" value="C:membrane"/>
    <property type="evidence" value="ECO:0007669"/>
    <property type="project" value="UniProtKB-SubCell"/>
</dbReference>
<dbReference type="SUPFAM" id="SSF50156">
    <property type="entry name" value="PDZ domain-like"/>
    <property type="match status" value="2"/>
</dbReference>